<dbReference type="EMBL" id="LCYG01000056">
    <property type="protein sequence ID" value="KLK91370.1"/>
    <property type="molecule type" value="Genomic_DNA"/>
</dbReference>
<dbReference type="AlphaFoldDB" id="A0A0H1R814"/>
<reference evidence="2 3" key="1">
    <citation type="submission" date="2015-05" db="EMBL/GenBank/DDBJ databases">
        <title>Draft genome sequence of Microvirga vignae strain BR3299, a novel nitrogen fixing bacteria isolated from Brazil semi-aired region.</title>
        <authorList>
            <person name="Zilli J.E."/>
            <person name="Passos S.R."/>
            <person name="Leite J."/>
            <person name="Baldani J.I."/>
            <person name="Xavier G.R."/>
            <person name="Rumjaneck N.G."/>
            <person name="Simoes-Araujo J.L."/>
        </authorList>
    </citation>
    <scope>NUCLEOTIDE SEQUENCE [LARGE SCALE GENOMIC DNA]</scope>
    <source>
        <strain evidence="2 3">BR3299</strain>
    </source>
</reference>
<evidence type="ECO:0000313" key="2">
    <source>
        <dbReference type="EMBL" id="KLK91370.1"/>
    </source>
</evidence>
<keyword evidence="1" id="KW-1133">Transmembrane helix</keyword>
<dbReference type="PANTHER" id="PTHR39650:SF1">
    <property type="entry name" value="CDP-ARCHAEOL SYNTHASE"/>
    <property type="match status" value="1"/>
</dbReference>
<evidence type="ECO:0008006" key="4">
    <source>
        <dbReference type="Google" id="ProtNLM"/>
    </source>
</evidence>
<accession>A0A0H1R814</accession>
<organism evidence="2 3">
    <name type="scientific">Microvirga vignae</name>
    <dbReference type="NCBI Taxonomy" id="1225564"/>
    <lineage>
        <taxon>Bacteria</taxon>
        <taxon>Pseudomonadati</taxon>
        <taxon>Pseudomonadota</taxon>
        <taxon>Alphaproteobacteria</taxon>
        <taxon>Hyphomicrobiales</taxon>
        <taxon>Methylobacteriaceae</taxon>
        <taxon>Microvirga</taxon>
    </lineage>
</organism>
<feature type="transmembrane region" description="Helical" evidence="1">
    <location>
        <begin position="131"/>
        <end position="150"/>
    </location>
</feature>
<comment type="caution">
    <text evidence="2">The sequence shown here is derived from an EMBL/GenBank/DDBJ whole genome shotgun (WGS) entry which is preliminary data.</text>
</comment>
<name>A0A0H1R814_9HYPH</name>
<dbReference type="RefSeq" id="WP_047191016.1">
    <property type="nucleotide sequence ID" value="NZ_LCYG01000056.1"/>
</dbReference>
<dbReference type="Pfam" id="PF01864">
    <property type="entry name" value="CarS-like"/>
    <property type="match status" value="1"/>
</dbReference>
<gene>
    <name evidence="2" type="ORF">AA309_21175</name>
</gene>
<evidence type="ECO:0000256" key="1">
    <source>
        <dbReference type="SAM" id="Phobius"/>
    </source>
</evidence>
<keyword evidence="3" id="KW-1185">Reference proteome</keyword>
<sequence length="159" mass="17288">MLSLQLLVLLGVANGTPIFAKKLLQNRFSTPLDGGLTLSDGQPLFGASKTIRGVILSVVCTAGVAVLLHIDWIAGTAMAGMSMLGDLFSSFVKRRLHLPLHAQVFGLDQIPEALLPLLAVKEQFNLTSIDIAVLVIAFIVLEIVLSRILFRLKIRDRPY</sequence>
<keyword evidence="1" id="KW-0472">Membrane</keyword>
<protein>
    <recommendedName>
        <fullName evidence="4">CDP-archaeol synthase</fullName>
    </recommendedName>
</protein>
<dbReference type="PANTHER" id="PTHR39650">
    <property type="entry name" value="CDP-ARCHAEOL SYNTHASE"/>
    <property type="match status" value="1"/>
</dbReference>
<proteinExistence type="predicted"/>
<evidence type="ECO:0000313" key="3">
    <source>
        <dbReference type="Proteomes" id="UP000035489"/>
    </source>
</evidence>
<dbReference type="STRING" id="1225564.AA309_21175"/>
<dbReference type="Proteomes" id="UP000035489">
    <property type="component" value="Unassembled WGS sequence"/>
</dbReference>
<dbReference type="PATRIC" id="fig|1225564.3.peg.5582"/>
<feature type="transmembrane region" description="Helical" evidence="1">
    <location>
        <begin position="54"/>
        <end position="79"/>
    </location>
</feature>
<keyword evidence="1" id="KW-0812">Transmembrane</keyword>
<dbReference type="InterPro" id="IPR032690">
    <property type="entry name" value="CarS"/>
</dbReference>